<protein>
    <submittedName>
        <fullName evidence="2">Penicillin-binding protein</fullName>
    </submittedName>
</protein>
<dbReference type="InterPro" id="IPR001466">
    <property type="entry name" value="Beta-lactam-related"/>
</dbReference>
<name>A0A2P7V8E9_9BACL</name>
<evidence type="ECO:0000313" key="2">
    <source>
        <dbReference type="EMBL" id="PSJ95488.1"/>
    </source>
</evidence>
<dbReference type="PANTHER" id="PTHR46825">
    <property type="entry name" value="D-ALANYL-D-ALANINE-CARBOXYPEPTIDASE/ENDOPEPTIDASE AMPH"/>
    <property type="match status" value="1"/>
</dbReference>
<gene>
    <name evidence="2" type="ORF">C7R93_12175</name>
</gene>
<dbReference type="RefSeq" id="WP_106839054.1">
    <property type="nucleotide sequence ID" value="NZ_JARMEZ010000024.1"/>
</dbReference>
<dbReference type="Proteomes" id="UP000240419">
    <property type="component" value="Unassembled WGS sequence"/>
</dbReference>
<reference evidence="2 3" key="1">
    <citation type="submission" date="2018-03" db="EMBL/GenBank/DDBJ databases">
        <title>Brevisbacillus phylogenomics.</title>
        <authorList>
            <person name="Dunlap C."/>
        </authorList>
    </citation>
    <scope>NUCLEOTIDE SEQUENCE [LARGE SCALE GENOMIC DNA]</scope>
    <source>
        <strain evidence="2 3">NRRL NRS-1210</strain>
    </source>
</reference>
<keyword evidence="3" id="KW-1185">Reference proteome</keyword>
<dbReference type="OrthoDB" id="2461317at2"/>
<dbReference type="Pfam" id="PF00144">
    <property type="entry name" value="Beta-lactamase"/>
    <property type="match status" value="1"/>
</dbReference>
<dbReference type="AlphaFoldDB" id="A0A2P7V8E9"/>
<dbReference type="PANTHER" id="PTHR46825:SF9">
    <property type="entry name" value="BETA-LACTAMASE-RELATED DOMAIN-CONTAINING PROTEIN"/>
    <property type="match status" value="1"/>
</dbReference>
<dbReference type="SUPFAM" id="SSF56601">
    <property type="entry name" value="beta-lactamase/transpeptidase-like"/>
    <property type="match status" value="1"/>
</dbReference>
<sequence>MNNQEWIESYEEFVQGTMMGSKVPGAAIGVAKNGQLVYAKGFGYRDAEQGQIATVDTLFGIASITKSFTAIAIMQLQEAGKLTVADPVSRLLPEFHVKTGSGTEAITIHNFLTHSSGLPPLSCVDEALKRGINTYEELMTYMAQLEFPLLGAPGTEFSYSNDCYTLLGAIVERASGKPYSRYVKEHILQPAGMQHSCFSLVELHGYEDRTPLFETPPFQSSGGLKSTLTDMMRYTELFRTKGLIGKERILRTESVQQMTTPYFRCEHNQYYGYGVAITPNFYGAAMLGHSGREKGIQAYMSIIPENGLAAVALTNLSGSPAAALAHGTFHCIENRPAKSTHVTYKEYDLPTDRLLEYAGEYGSMEGIHLQVSVEAGTLIVTVDHSDSFSLKAIDEDVFLANVEGSDQTVRFIRDGSQTVIRMMGSYRQIPKRV</sequence>
<comment type="caution">
    <text evidence="2">The sequence shown here is derived from an EMBL/GenBank/DDBJ whole genome shotgun (WGS) entry which is preliminary data.</text>
</comment>
<feature type="domain" description="Beta-lactamase-related" evidence="1">
    <location>
        <begin position="14"/>
        <end position="322"/>
    </location>
</feature>
<accession>A0A2P7V8E9</accession>
<evidence type="ECO:0000259" key="1">
    <source>
        <dbReference type="Pfam" id="PF00144"/>
    </source>
</evidence>
<dbReference type="InterPro" id="IPR050491">
    <property type="entry name" value="AmpC-like"/>
</dbReference>
<dbReference type="Gene3D" id="3.40.710.10">
    <property type="entry name" value="DD-peptidase/beta-lactamase superfamily"/>
    <property type="match status" value="1"/>
</dbReference>
<dbReference type="EMBL" id="PXZM01000018">
    <property type="protein sequence ID" value="PSJ95488.1"/>
    <property type="molecule type" value="Genomic_DNA"/>
</dbReference>
<organism evidence="2 3">
    <name type="scientific">Brevibacillus fortis</name>
    <dbReference type="NCBI Taxonomy" id="2126352"/>
    <lineage>
        <taxon>Bacteria</taxon>
        <taxon>Bacillati</taxon>
        <taxon>Bacillota</taxon>
        <taxon>Bacilli</taxon>
        <taxon>Bacillales</taxon>
        <taxon>Paenibacillaceae</taxon>
        <taxon>Brevibacillus</taxon>
    </lineage>
</organism>
<dbReference type="InterPro" id="IPR012338">
    <property type="entry name" value="Beta-lactam/transpept-like"/>
</dbReference>
<proteinExistence type="predicted"/>
<evidence type="ECO:0000313" key="3">
    <source>
        <dbReference type="Proteomes" id="UP000240419"/>
    </source>
</evidence>